<gene>
    <name evidence="2" type="ORF">HYPBUDRAFT_152393</name>
</gene>
<evidence type="ECO:0000256" key="1">
    <source>
        <dbReference type="SAM" id="MobiDB-lite"/>
    </source>
</evidence>
<feature type="compositionally biased region" description="Low complexity" evidence="1">
    <location>
        <begin position="314"/>
        <end position="329"/>
    </location>
</feature>
<protein>
    <submittedName>
        <fullName evidence="2">Uncharacterized protein</fullName>
    </submittedName>
</protein>
<dbReference type="EMBL" id="KV454540">
    <property type="protein sequence ID" value="ODV67460.1"/>
    <property type="molecule type" value="Genomic_DNA"/>
</dbReference>
<feature type="region of interest" description="Disordered" evidence="1">
    <location>
        <begin position="223"/>
        <end position="329"/>
    </location>
</feature>
<sequence>MDSELPLYHSIPSVEEDQKADNDETHQELSSSDTEEFDTEKITESTSEETGSGDSENSYGYGAGYQFYTPPPPHHFQFHSEGYQNAPYHHLHSRGHGGRGLSNSEHFKGHFHPPPPPPPPPQHRTGSFGAPPPPHHRFGVYGLAPPPPPPPPPHHHHFLHRPHDMDLPYFHGKNSRKDGEKYKKILSAAVIVFVTYGVFSSGRAYESHLIKTDMDAFGHHSKHGFKPHHFNPHHARPHNLPPPPPPPPCDLELQTEDIKPEHHEDVSNGRKGKHHKGKGHKNENFKGQHKGEAPPGEKDADRPPFPLEDEHPSEPSQPEPSAASAAREL</sequence>
<feature type="non-terminal residue" evidence="2">
    <location>
        <position position="329"/>
    </location>
</feature>
<dbReference type="RefSeq" id="XP_020076527.1">
    <property type="nucleotide sequence ID" value="XM_020220992.1"/>
</dbReference>
<feature type="compositionally biased region" description="Basic residues" evidence="1">
    <location>
        <begin position="270"/>
        <end position="279"/>
    </location>
</feature>
<feature type="compositionally biased region" description="Basic and acidic residues" evidence="1">
    <location>
        <begin position="16"/>
        <end position="27"/>
    </location>
</feature>
<feature type="compositionally biased region" description="Low complexity" evidence="1">
    <location>
        <begin position="44"/>
        <end position="58"/>
    </location>
</feature>
<dbReference type="Proteomes" id="UP000095085">
    <property type="component" value="Unassembled WGS sequence"/>
</dbReference>
<feature type="region of interest" description="Disordered" evidence="1">
    <location>
        <begin position="1"/>
        <end position="160"/>
    </location>
</feature>
<proteinExistence type="predicted"/>
<dbReference type="GeneID" id="30995542"/>
<name>A0A1E4RJQ8_9ASCO</name>
<organism evidence="2 3">
    <name type="scientific">Hyphopichia burtonii NRRL Y-1933</name>
    <dbReference type="NCBI Taxonomy" id="984485"/>
    <lineage>
        <taxon>Eukaryota</taxon>
        <taxon>Fungi</taxon>
        <taxon>Dikarya</taxon>
        <taxon>Ascomycota</taxon>
        <taxon>Saccharomycotina</taxon>
        <taxon>Pichiomycetes</taxon>
        <taxon>Debaryomycetaceae</taxon>
        <taxon>Hyphopichia</taxon>
    </lineage>
</organism>
<feature type="compositionally biased region" description="Basic and acidic residues" evidence="1">
    <location>
        <begin position="280"/>
        <end position="313"/>
    </location>
</feature>
<accession>A0A1E4RJQ8</accession>
<feature type="compositionally biased region" description="Basic residues" evidence="1">
    <location>
        <begin position="223"/>
        <end position="237"/>
    </location>
</feature>
<keyword evidence="3" id="KW-1185">Reference proteome</keyword>
<evidence type="ECO:0000313" key="3">
    <source>
        <dbReference type="Proteomes" id="UP000095085"/>
    </source>
</evidence>
<dbReference type="AlphaFoldDB" id="A0A1E4RJQ8"/>
<feature type="compositionally biased region" description="Pro residues" evidence="1">
    <location>
        <begin position="112"/>
        <end position="122"/>
    </location>
</feature>
<reference evidence="3" key="1">
    <citation type="submission" date="2016-05" db="EMBL/GenBank/DDBJ databases">
        <title>Comparative genomics of biotechnologically important yeasts.</title>
        <authorList>
            <consortium name="DOE Joint Genome Institute"/>
            <person name="Riley R."/>
            <person name="Haridas S."/>
            <person name="Wolfe K.H."/>
            <person name="Lopes M.R."/>
            <person name="Hittinger C.T."/>
            <person name="Goker M."/>
            <person name="Salamov A."/>
            <person name="Wisecaver J."/>
            <person name="Long T.M."/>
            <person name="Aerts A.L."/>
            <person name="Barry K."/>
            <person name="Choi C."/>
            <person name="Clum A."/>
            <person name="Coughlan A.Y."/>
            <person name="Deshpande S."/>
            <person name="Douglass A.P."/>
            <person name="Hanson S.J."/>
            <person name="Klenk H.-P."/>
            <person name="Labutti K."/>
            <person name="Lapidus A."/>
            <person name="Lindquist E."/>
            <person name="Lipzen A."/>
            <person name="Meier-Kolthoff J.P."/>
            <person name="Ohm R.A."/>
            <person name="Otillar R.P."/>
            <person name="Pangilinan J."/>
            <person name="Peng Y."/>
            <person name="Rokas A."/>
            <person name="Rosa C.A."/>
            <person name="Scheuner C."/>
            <person name="Sibirny A.A."/>
            <person name="Slot J.C."/>
            <person name="Stielow J.B."/>
            <person name="Sun H."/>
            <person name="Kurtzman C.P."/>
            <person name="Blackwell M."/>
            <person name="Grigoriev I.V."/>
            <person name="Jeffries T.W."/>
        </authorList>
    </citation>
    <scope>NUCLEOTIDE SEQUENCE [LARGE SCALE GENOMIC DNA]</scope>
    <source>
        <strain evidence="3">NRRL Y-1933</strain>
    </source>
</reference>
<feature type="compositionally biased region" description="Basic and acidic residues" evidence="1">
    <location>
        <begin position="256"/>
        <end position="268"/>
    </location>
</feature>
<feature type="compositionally biased region" description="Pro residues" evidence="1">
    <location>
        <begin position="239"/>
        <end position="249"/>
    </location>
</feature>
<evidence type="ECO:0000313" key="2">
    <source>
        <dbReference type="EMBL" id="ODV67460.1"/>
    </source>
</evidence>